<evidence type="ECO:0000256" key="1">
    <source>
        <dbReference type="PROSITE-ProRule" id="PRU00409"/>
    </source>
</evidence>
<feature type="domain" description="ATP-grasp" evidence="2">
    <location>
        <begin position="189"/>
        <end position="443"/>
    </location>
</feature>
<dbReference type="PANTHER" id="PTHR37018:SF1">
    <property type="entry name" value="CULTURE SPECIFIC PROTEIN, PUTATIVE (AFU_ORTHOLOGUE AFUA_2G00130)-RELATED"/>
    <property type="match status" value="1"/>
</dbReference>
<dbReference type="STRING" id="113226.A0A139HMJ8"/>
<keyword evidence="4" id="KW-1185">Reference proteome</keyword>
<dbReference type="AlphaFoldDB" id="A0A139HMJ8"/>
<keyword evidence="1" id="KW-0067">ATP-binding</keyword>
<evidence type="ECO:0000259" key="2">
    <source>
        <dbReference type="PROSITE" id="PS50975"/>
    </source>
</evidence>
<reference evidence="3 4" key="1">
    <citation type="submission" date="2015-07" db="EMBL/GenBank/DDBJ databases">
        <title>Comparative genomics of the Sigatoka disease complex on banana suggests a link between parallel evolutionary changes in Pseudocercospora fijiensis and Pseudocercospora eumusae and increased virulence on the banana host.</title>
        <authorList>
            <person name="Chang T.-C."/>
            <person name="Salvucci A."/>
            <person name="Crous P.W."/>
            <person name="Stergiopoulos I."/>
        </authorList>
    </citation>
    <scope>NUCLEOTIDE SEQUENCE [LARGE SCALE GENOMIC DNA]</scope>
    <source>
        <strain evidence="3 4">CBS 116634</strain>
    </source>
</reference>
<gene>
    <name evidence="3" type="ORF">AC579_8604</name>
</gene>
<protein>
    <recommendedName>
        <fullName evidence="2">ATP-grasp domain-containing protein</fullName>
    </recommendedName>
</protein>
<name>A0A139HMJ8_9PEZI</name>
<dbReference type="Gene3D" id="3.30.470.20">
    <property type="entry name" value="ATP-grasp fold, B domain"/>
    <property type="match status" value="1"/>
</dbReference>
<dbReference type="SUPFAM" id="SSF56059">
    <property type="entry name" value="Glutathione synthetase ATP-binding domain-like"/>
    <property type="match status" value="1"/>
</dbReference>
<comment type="caution">
    <text evidence="3">The sequence shown here is derived from an EMBL/GenBank/DDBJ whole genome shotgun (WGS) entry which is preliminary data.</text>
</comment>
<accession>A0A139HMJ8</accession>
<dbReference type="PROSITE" id="PS50975">
    <property type="entry name" value="ATP_GRASP"/>
    <property type="match status" value="1"/>
</dbReference>
<dbReference type="InterPro" id="IPR053269">
    <property type="entry name" value="Asp-Met_ligase"/>
</dbReference>
<dbReference type="OrthoDB" id="5946236at2759"/>
<organism evidence="3 4">
    <name type="scientific">Pseudocercospora musae</name>
    <dbReference type="NCBI Taxonomy" id="113226"/>
    <lineage>
        <taxon>Eukaryota</taxon>
        <taxon>Fungi</taxon>
        <taxon>Dikarya</taxon>
        <taxon>Ascomycota</taxon>
        <taxon>Pezizomycotina</taxon>
        <taxon>Dothideomycetes</taxon>
        <taxon>Dothideomycetidae</taxon>
        <taxon>Mycosphaerellales</taxon>
        <taxon>Mycosphaerellaceae</taxon>
        <taxon>Pseudocercospora</taxon>
    </lineage>
</organism>
<dbReference type="PANTHER" id="PTHR37018">
    <property type="entry name" value="CULTURE SPECIFIC PROTEIN, PUTATIVE (AFU_ORTHOLOGUE AFUA_2G00130)-RELATED"/>
    <property type="match status" value="1"/>
</dbReference>
<sequence>MTATMSGLPTIVLDRTLADLYGKPEHPHTNTAHIYCGVTSASDLTPDFPRNLKYIYQEAAFNDPQHDESDERARRSLAIKMLSLVSQRDSFITGSSPVVFFRLDQTEKGKIQDEEEQARTLAVLAESQRPNVLFCQGPLDVHYITKHHNISAVTSKVVVDAVAEATDNPPGRGLTSLVELDKIWYLNSKEALAKSGLPTPKSTVTELEEYEDGAKFCTPGIEDSLDESPFDSRRPSGYNVWMEQQVSAIITDLRKRPLPFVVKGNQSFGGASTWVLTSEEDRERLIDDLMTGGLLRKLLSYITANNEHLNLGTVVIQEVVHDPVQDIGLTFFVKADGASEFLAASEQMIDRKSSAWIGSTIDYSKQDEWRKDLKPLMQRIGSWLHEQAYFGPVGADILETKSGERLIVDLNVRTTGSLCLPLLSTHFTCRGLNAASSFSVTVEQDRDQFIDAWRNEFEEGRFIIVAWYHEASLGTSYGDVVVGAKDQVELQEVIGKVRSMSRSVTF</sequence>
<dbReference type="Proteomes" id="UP000073492">
    <property type="component" value="Unassembled WGS sequence"/>
</dbReference>
<dbReference type="GO" id="GO:0005524">
    <property type="term" value="F:ATP binding"/>
    <property type="evidence" value="ECO:0007669"/>
    <property type="project" value="UniProtKB-UniRule"/>
</dbReference>
<evidence type="ECO:0000313" key="3">
    <source>
        <dbReference type="EMBL" id="KXT03725.1"/>
    </source>
</evidence>
<evidence type="ECO:0000313" key="4">
    <source>
        <dbReference type="Proteomes" id="UP000073492"/>
    </source>
</evidence>
<dbReference type="GO" id="GO:0046872">
    <property type="term" value="F:metal ion binding"/>
    <property type="evidence" value="ECO:0007669"/>
    <property type="project" value="InterPro"/>
</dbReference>
<proteinExistence type="predicted"/>
<keyword evidence="1" id="KW-0547">Nucleotide-binding</keyword>
<dbReference type="EMBL" id="LFZO01000603">
    <property type="protein sequence ID" value="KXT03725.1"/>
    <property type="molecule type" value="Genomic_DNA"/>
</dbReference>
<dbReference type="InterPro" id="IPR011761">
    <property type="entry name" value="ATP-grasp"/>
</dbReference>